<organism evidence="1 2">
    <name type="scientific">Metarhizium rileyi (strain RCEF 4871)</name>
    <name type="common">Nomuraea rileyi</name>
    <dbReference type="NCBI Taxonomy" id="1649241"/>
    <lineage>
        <taxon>Eukaryota</taxon>
        <taxon>Fungi</taxon>
        <taxon>Dikarya</taxon>
        <taxon>Ascomycota</taxon>
        <taxon>Pezizomycotina</taxon>
        <taxon>Sordariomycetes</taxon>
        <taxon>Hypocreomycetidae</taxon>
        <taxon>Hypocreales</taxon>
        <taxon>Clavicipitaceae</taxon>
        <taxon>Metarhizium</taxon>
    </lineage>
</organism>
<dbReference type="Proteomes" id="UP000317257">
    <property type="component" value="Unassembled WGS sequence"/>
</dbReference>
<sequence length="87" mass="9557">MSERWSFLTESKLKPSVNIGNILRGTGQITGQQTRPQIKLPAIRGRDIAPVSDLFNIKANRVLGLGIAGRTWASYSTSFRRADSPSV</sequence>
<comment type="caution">
    <text evidence="1">The sequence shown here is derived from an EMBL/GenBank/DDBJ whole genome shotgun (WGS) entry which is preliminary data.</text>
</comment>
<evidence type="ECO:0000313" key="2">
    <source>
        <dbReference type="Proteomes" id="UP000317257"/>
    </source>
</evidence>
<proteinExistence type="predicted"/>
<name>A0A5C6GML2_METRR</name>
<gene>
    <name evidence="1" type="ORF">ED733_008006</name>
</gene>
<accession>A0A5C6GML2</accession>
<protein>
    <submittedName>
        <fullName evidence="1">Uncharacterized protein</fullName>
    </submittedName>
</protein>
<reference evidence="2" key="1">
    <citation type="submission" date="2018-12" db="EMBL/GenBank/DDBJ databases">
        <title>The complete genome of Metarhizium rileyi, a key fungal pathogen of Lepidoptera.</title>
        <authorList>
            <person name="Binneck E."/>
            <person name="Lastra C.C.L."/>
            <person name="Sosa-Gomez D.R."/>
        </authorList>
    </citation>
    <scope>NUCLEOTIDE SEQUENCE [LARGE SCALE GENOMIC DNA]</scope>
    <source>
        <strain evidence="2">Cep018-CH2</strain>
    </source>
</reference>
<dbReference type="EMBL" id="SBHS01000003">
    <property type="protein sequence ID" value="TWU77626.1"/>
    <property type="molecule type" value="Genomic_DNA"/>
</dbReference>
<evidence type="ECO:0000313" key="1">
    <source>
        <dbReference type="EMBL" id="TWU77626.1"/>
    </source>
</evidence>
<dbReference type="AlphaFoldDB" id="A0A5C6GML2"/>